<feature type="transmembrane region" description="Helical" evidence="2">
    <location>
        <begin position="119"/>
        <end position="140"/>
    </location>
</feature>
<keyword evidence="4" id="KW-1185">Reference proteome</keyword>
<protein>
    <submittedName>
        <fullName evidence="3">Uncharacterized protein</fullName>
    </submittedName>
</protein>
<dbReference type="EMBL" id="CP002026">
    <property type="protein sequence ID" value="ADH89500.1"/>
    <property type="molecule type" value="Genomic_DNA"/>
</dbReference>
<feature type="region of interest" description="Disordered" evidence="1">
    <location>
        <begin position="78"/>
        <end position="113"/>
    </location>
</feature>
<feature type="compositionally biased region" description="Low complexity" evidence="1">
    <location>
        <begin position="442"/>
        <end position="457"/>
    </location>
</feature>
<accession>D7A1E2</accession>
<feature type="region of interest" description="Disordered" evidence="1">
    <location>
        <begin position="1"/>
        <end position="60"/>
    </location>
</feature>
<feature type="region of interest" description="Disordered" evidence="1">
    <location>
        <begin position="442"/>
        <end position="479"/>
    </location>
</feature>
<organism evidence="3 4">
    <name type="scientific">Ancylobacter novellus (strain ATCC 8093 / DSM 506 / JCM 20403 / CCM 1077 / IAM 12100 / NBRC 12443 / NCIMB 10456)</name>
    <name type="common">Starkeya novella</name>
    <dbReference type="NCBI Taxonomy" id="639283"/>
    <lineage>
        <taxon>Bacteria</taxon>
        <taxon>Pseudomonadati</taxon>
        <taxon>Pseudomonadota</taxon>
        <taxon>Alphaproteobacteria</taxon>
        <taxon>Hyphomicrobiales</taxon>
        <taxon>Xanthobacteraceae</taxon>
        <taxon>Ancylobacter</taxon>
    </lineage>
</organism>
<evidence type="ECO:0000256" key="2">
    <source>
        <dbReference type="SAM" id="Phobius"/>
    </source>
</evidence>
<dbReference type="STRING" id="639283.Snov_2204"/>
<gene>
    <name evidence="3" type="ordered locus">Snov_2204</name>
</gene>
<keyword evidence="2" id="KW-0472">Membrane</keyword>
<dbReference type="HOGENOM" id="CLU_569733_0_0_5"/>
<keyword evidence="2" id="KW-1133">Transmembrane helix</keyword>
<reference evidence="3 4" key="1">
    <citation type="journal article" date="2012" name="Stand. Genomic Sci.">
        <title>Complete genome sequence of the facultatively chemolithoautotrophic and methylotrophic alpha Proteobacterium Starkeya novella type strain (ATCC 8093(T)).</title>
        <authorList>
            <person name="Kappler U."/>
            <person name="Davenport K."/>
            <person name="Beatson S."/>
            <person name="Lucas S."/>
            <person name="Lapidus A."/>
            <person name="Copeland A."/>
            <person name="Berry K.W."/>
            <person name="Glavina Del Rio T."/>
            <person name="Hammon N."/>
            <person name="Dalin E."/>
            <person name="Tice H."/>
            <person name="Pitluck S."/>
            <person name="Richardson P."/>
            <person name="Bruce D."/>
            <person name="Goodwin L.A."/>
            <person name="Han C."/>
            <person name="Tapia R."/>
            <person name="Detter J.C."/>
            <person name="Chang Y.J."/>
            <person name="Jeffries C.D."/>
            <person name="Land M."/>
            <person name="Hauser L."/>
            <person name="Kyrpides N.C."/>
            <person name="Goker M."/>
            <person name="Ivanova N."/>
            <person name="Klenk H.P."/>
            <person name="Woyke T."/>
        </authorList>
    </citation>
    <scope>NUCLEOTIDE SEQUENCE [LARGE SCALE GENOMIC DNA]</scope>
    <source>
        <strain evidence="4">ATCC 8093 / DSM 506 / JCM 20403 / CCM 1077 / IAM 12100 / NBRC 12443 / NCIMB 10456</strain>
    </source>
</reference>
<dbReference type="Proteomes" id="UP000006633">
    <property type="component" value="Chromosome"/>
</dbReference>
<feature type="region of interest" description="Disordered" evidence="1">
    <location>
        <begin position="397"/>
        <end position="427"/>
    </location>
</feature>
<name>D7A1E2_ANCN5</name>
<dbReference type="AlphaFoldDB" id="D7A1E2"/>
<feature type="compositionally biased region" description="Low complexity" evidence="1">
    <location>
        <begin position="78"/>
        <end position="98"/>
    </location>
</feature>
<proteinExistence type="predicted"/>
<dbReference type="RefSeq" id="WP_013167004.1">
    <property type="nucleotide sequence ID" value="NC_014217.1"/>
</dbReference>
<keyword evidence="2" id="KW-0812">Transmembrane</keyword>
<dbReference type="KEGG" id="sno:Snov_2204"/>
<evidence type="ECO:0000313" key="3">
    <source>
        <dbReference type="EMBL" id="ADH89500.1"/>
    </source>
</evidence>
<evidence type="ECO:0000313" key="4">
    <source>
        <dbReference type="Proteomes" id="UP000006633"/>
    </source>
</evidence>
<feature type="compositionally biased region" description="Low complexity" evidence="1">
    <location>
        <begin position="25"/>
        <end position="36"/>
    </location>
</feature>
<sequence length="479" mass="49004">MTAKRVTIGAKPTLVQRETPESGQDAVPGAPADAGPSNASPASIEDWLRNGETSADEKAAPVEASVVPIAAAVAASEPAEAPTQVPAEASAEASAGEPEAVRPPAGRAGKKGSSELPPWLGIAGGAVAGAAVAAIAAILMPRLMPVTDARLVPLAERVTNVEVSLRGAGEKLGRLNNEMAQSLDDQSSTDTKLAEQATEIGALKQAVTDNTQQAEAPIGTDSPVFSVALGQLRTTFYTGRPFEAELMNVYAIAGNNDLFSGYLTQLMGPARTGIPNAAELQRVFPSYAAAAGLNIGAPAGYYQYSMSLVNRYVISTEPYKLEAANLAVTRADRMLAVGDVAGAVGALQDMDAHYVVAMTPWLDAARNYLRNETAITEMTRIVVDRLREKIAKELPAADIADPLPTDPSGEPATLPPAATPEAAVEPAPAVAPVNAIPVEVAPAAASEPTPAAAEATVDLSAPVPPSAVPNGTAPQGATP</sequence>
<evidence type="ECO:0000256" key="1">
    <source>
        <dbReference type="SAM" id="MobiDB-lite"/>
    </source>
</evidence>